<accession>A0ABN7PBR2</accession>
<evidence type="ECO:0000259" key="1">
    <source>
        <dbReference type="PROSITE" id="PS51408"/>
    </source>
</evidence>
<keyword evidence="3" id="KW-1185">Reference proteome</keyword>
<dbReference type="InterPro" id="IPR001156">
    <property type="entry name" value="Transferrin-like_dom"/>
</dbReference>
<dbReference type="PROSITE" id="PS51408">
    <property type="entry name" value="TRANSFERRIN_LIKE_4"/>
    <property type="match status" value="1"/>
</dbReference>
<reference evidence="2" key="1">
    <citation type="submission" date="2021-03" db="EMBL/GenBank/DDBJ databases">
        <authorList>
            <person name="Tran Van P."/>
        </authorList>
    </citation>
    <scope>NUCLEOTIDE SEQUENCE</scope>
</reference>
<dbReference type="Gene3D" id="3.40.190.10">
    <property type="entry name" value="Periplasmic binding protein-like II"/>
    <property type="match status" value="1"/>
</dbReference>
<feature type="non-terminal residue" evidence="2">
    <location>
        <position position="1"/>
    </location>
</feature>
<sequence length="90" mass="10087">PKYKFESVAVVRSNHTGGLSGLRGKNLCHPGFHRTQYWSDRVLKRISIRALTYKSSIVEPGMSSSSTEIISPIMMVRVPSQHLKEGIFAQ</sequence>
<dbReference type="SUPFAM" id="SSF53850">
    <property type="entry name" value="Periplasmic binding protein-like II"/>
    <property type="match status" value="1"/>
</dbReference>
<gene>
    <name evidence="2" type="ORF">TPAB3V08_LOCUS11460</name>
</gene>
<dbReference type="EMBL" id="CAJPIN010034699">
    <property type="protein sequence ID" value="CAG2064514.1"/>
    <property type="molecule type" value="Genomic_DNA"/>
</dbReference>
<evidence type="ECO:0000313" key="2">
    <source>
        <dbReference type="EMBL" id="CAG2064514.1"/>
    </source>
</evidence>
<organism evidence="2 3">
    <name type="scientific">Timema podura</name>
    <name type="common">Walking stick</name>
    <dbReference type="NCBI Taxonomy" id="61482"/>
    <lineage>
        <taxon>Eukaryota</taxon>
        <taxon>Metazoa</taxon>
        <taxon>Ecdysozoa</taxon>
        <taxon>Arthropoda</taxon>
        <taxon>Hexapoda</taxon>
        <taxon>Insecta</taxon>
        <taxon>Pterygota</taxon>
        <taxon>Neoptera</taxon>
        <taxon>Polyneoptera</taxon>
        <taxon>Phasmatodea</taxon>
        <taxon>Timematodea</taxon>
        <taxon>Timematoidea</taxon>
        <taxon>Timematidae</taxon>
        <taxon>Timema</taxon>
    </lineage>
</organism>
<protein>
    <recommendedName>
        <fullName evidence="1">Transferrin-like domain-containing protein</fullName>
    </recommendedName>
</protein>
<feature type="domain" description="Transferrin-like" evidence="1">
    <location>
        <begin position="1"/>
        <end position="90"/>
    </location>
</feature>
<evidence type="ECO:0000313" key="3">
    <source>
        <dbReference type="Proteomes" id="UP001153148"/>
    </source>
</evidence>
<comment type="caution">
    <text evidence="2">The sequence shown here is derived from an EMBL/GenBank/DDBJ whole genome shotgun (WGS) entry which is preliminary data.</text>
</comment>
<name>A0ABN7PBR2_TIMPD</name>
<proteinExistence type="predicted"/>
<dbReference type="Proteomes" id="UP001153148">
    <property type="component" value="Unassembled WGS sequence"/>
</dbReference>